<dbReference type="Pfam" id="PF03445">
    <property type="entry name" value="DUF294"/>
    <property type="match status" value="1"/>
</dbReference>
<proteinExistence type="predicted"/>
<gene>
    <name evidence="3" type="ORF">ACFFTO_17610</name>
</gene>
<comment type="caution">
    <text evidence="3">The sequence shown here is derived from an EMBL/GenBank/DDBJ whole genome shotgun (WGS) entry which is preliminary data.</text>
</comment>
<organism evidence="3 4">
    <name type="scientific">Amycolatopsis plumensis</name>
    <dbReference type="NCBI Taxonomy" id="236508"/>
    <lineage>
        <taxon>Bacteria</taxon>
        <taxon>Bacillati</taxon>
        <taxon>Actinomycetota</taxon>
        <taxon>Actinomycetes</taxon>
        <taxon>Pseudonocardiales</taxon>
        <taxon>Pseudonocardiaceae</taxon>
        <taxon>Amycolatopsis</taxon>
    </lineage>
</organism>
<dbReference type="EMBL" id="JBHMBK010000012">
    <property type="protein sequence ID" value="MFB9686015.1"/>
    <property type="molecule type" value="Genomic_DNA"/>
</dbReference>
<sequence>MRRRAEEDASGRSSGVNRIRRQSEFTPSQAAVLALQRMAGNQAVSIVLQRDFLDSGAAEAAFGDAFSAGALGKVLPEVNELVAQLPPRPRRWMESLNNATKHSLLHQAGVEGTKIVARIVEGFIERPPARFPDPADDAVCWRFLLEVARPNPLREGLVGRLPEWVGKLREIYAEADEHAREPDPAAFHRATEAGRRHLAEVREYVRDLETDGVLAAPQLVMSYLTRELSSWLRTLYQGAAAELGLTDYVLLAVGSVGREEMFPHSDVDYSVLVRKVTAKVAAVDALIGLQLKEMGEPDLDELSKGPPGAVAREHLVTKRDVLLDARTLHTEGRGPELENAYYAARRRLAADDVWRREIATSLIDAQSTKFSPTSVYLSHEDKDVKKGLLRLPTFIVRNLALYHGRTTTDLSVWARTDDLLEHGVLSAAVAADLRFVVDFASTLRIKLHNFYRSENETFRLAEDADPEYRGYVLSTAEEADFRRASDINRDLFARSKGFTLARSMTLGALRKAATEEAPTEAPGTGKDRDTTVRTTLLKLGDGRVAKLEEILVESYLVYQRVKLDGVEYLVESGTGVLKNDSGALPARSDENPFA</sequence>
<keyword evidence="4" id="KW-1185">Reference proteome</keyword>
<feature type="region of interest" description="Disordered" evidence="1">
    <location>
        <begin position="1"/>
        <end position="21"/>
    </location>
</feature>
<reference evidence="3 4" key="1">
    <citation type="submission" date="2024-09" db="EMBL/GenBank/DDBJ databases">
        <authorList>
            <person name="Sun Q."/>
            <person name="Mori K."/>
        </authorList>
    </citation>
    <scope>NUCLEOTIDE SEQUENCE [LARGE SCALE GENOMIC DNA]</scope>
    <source>
        <strain evidence="3 4">JCM 13852</strain>
    </source>
</reference>
<name>A0ABV5U3Q9_9PSEU</name>
<dbReference type="Proteomes" id="UP001589535">
    <property type="component" value="Unassembled WGS sequence"/>
</dbReference>
<accession>A0ABV5U3Q9</accession>
<evidence type="ECO:0000313" key="3">
    <source>
        <dbReference type="EMBL" id="MFB9686015.1"/>
    </source>
</evidence>
<dbReference type="SUPFAM" id="SSF81301">
    <property type="entry name" value="Nucleotidyltransferase"/>
    <property type="match status" value="1"/>
</dbReference>
<feature type="domain" description="Protein-PII uridylyltransferase N-terminal" evidence="2">
    <location>
        <begin position="200"/>
        <end position="275"/>
    </location>
</feature>
<dbReference type="InterPro" id="IPR005105">
    <property type="entry name" value="GlnD_Uridyltrans_N"/>
</dbReference>
<evidence type="ECO:0000256" key="1">
    <source>
        <dbReference type="SAM" id="MobiDB-lite"/>
    </source>
</evidence>
<evidence type="ECO:0000259" key="2">
    <source>
        <dbReference type="Pfam" id="PF03445"/>
    </source>
</evidence>
<evidence type="ECO:0000313" key="4">
    <source>
        <dbReference type="Proteomes" id="UP001589535"/>
    </source>
</evidence>
<protein>
    <submittedName>
        <fullName evidence="3">DUF294 nucleotidyltransferase-like domain-containing protein</fullName>
    </submittedName>
</protein>
<dbReference type="InterPro" id="IPR043519">
    <property type="entry name" value="NT_sf"/>
</dbReference>
<feature type="compositionally biased region" description="Basic and acidic residues" evidence="1">
    <location>
        <begin position="1"/>
        <end position="10"/>
    </location>
</feature>
<dbReference type="RefSeq" id="WP_378194501.1">
    <property type="nucleotide sequence ID" value="NZ_JBHMBK010000012.1"/>
</dbReference>